<dbReference type="PROSITE" id="PS50217">
    <property type="entry name" value="BZIP"/>
    <property type="match status" value="1"/>
</dbReference>
<evidence type="ECO:0000259" key="8">
    <source>
        <dbReference type="PROSITE" id="PS50217"/>
    </source>
</evidence>
<evidence type="ECO:0000256" key="6">
    <source>
        <dbReference type="ARBA" id="ARBA00040165"/>
    </source>
</evidence>
<dbReference type="Pfam" id="PF00170">
    <property type="entry name" value="bZIP_1"/>
    <property type="match status" value="1"/>
</dbReference>
<keyword evidence="10" id="KW-1185">Reference proteome</keyword>
<dbReference type="InterPro" id="IPR046347">
    <property type="entry name" value="bZIP_sf"/>
</dbReference>
<dbReference type="PROSITE" id="PS00036">
    <property type="entry name" value="BZIP_BASIC"/>
    <property type="match status" value="1"/>
</dbReference>
<evidence type="ECO:0000313" key="9">
    <source>
        <dbReference type="EMBL" id="KAJ1520226.1"/>
    </source>
</evidence>
<reference evidence="9" key="1">
    <citation type="submission" date="2022-12" db="EMBL/GenBank/DDBJ databases">
        <title>Chromosome-level genome assembly of the bean flower thrips Megalurothrips usitatus.</title>
        <authorList>
            <person name="Ma L."/>
            <person name="Liu Q."/>
            <person name="Li H."/>
            <person name="Cai W."/>
        </authorList>
    </citation>
    <scope>NUCLEOTIDE SEQUENCE</scope>
    <source>
        <strain evidence="9">Cailab_2022a</strain>
    </source>
</reference>
<protein>
    <recommendedName>
        <fullName evidence="6">X-box-binding protein 1</fullName>
    </recommendedName>
</protein>
<dbReference type="InterPro" id="IPR004827">
    <property type="entry name" value="bZIP"/>
</dbReference>
<evidence type="ECO:0000256" key="3">
    <source>
        <dbReference type="ARBA" id="ARBA00023125"/>
    </source>
</evidence>
<dbReference type="PANTHER" id="PTHR46542">
    <property type="entry name" value="X-BOX BINDING PROTEIN 1"/>
    <property type="match status" value="1"/>
</dbReference>
<accession>A0AAV7X3L6</accession>
<feature type="domain" description="BZIP" evidence="8">
    <location>
        <begin position="52"/>
        <end position="115"/>
    </location>
</feature>
<dbReference type="EMBL" id="JAPTSV010000015">
    <property type="protein sequence ID" value="KAJ1520226.1"/>
    <property type="molecule type" value="Genomic_DNA"/>
</dbReference>
<organism evidence="9 10">
    <name type="scientific">Megalurothrips usitatus</name>
    <name type="common">bean blossom thrips</name>
    <dbReference type="NCBI Taxonomy" id="439358"/>
    <lineage>
        <taxon>Eukaryota</taxon>
        <taxon>Metazoa</taxon>
        <taxon>Ecdysozoa</taxon>
        <taxon>Arthropoda</taxon>
        <taxon>Hexapoda</taxon>
        <taxon>Insecta</taxon>
        <taxon>Pterygota</taxon>
        <taxon>Neoptera</taxon>
        <taxon>Paraneoptera</taxon>
        <taxon>Thysanoptera</taxon>
        <taxon>Terebrantia</taxon>
        <taxon>Thripoidea</taxon>
        <taxon>Thripidae</taxon>
        <taxon>Megalurothrips</taxon>
    </lineage>
</organism>
<evidence type="ECO:0000256" key="5">
    <source>
        <dbReference type="ARBA" id="ARBA00023242"/>
    </source>
</evidence>
<gene>
    <name evidence="9" type="ORF">ONE63_004436</name>
</gene>
<proteinExistence type="predicted"/>
<evidence type="ECO:0000256" key="4">
    <source>
        <dbReference type="ARBA" id="ARBA00023163"/>
    </source>
</evidence>
<evidence type="ECO:0000256" key="7">
    <source>
        <dbReference type="SAM" id="MobiDB-lite"/>
    </source>
</evidence>
<dbReference type="Gene3D" id="1.20.5.170">
    <property type="match status" value="1"/>
</dbReference>
<dbReference type="InterPro" id="IPR052470">
    <property type="entry name" value="ER_Stress-Reg_TF"/>
</dbReference>
<dbReference type="Proteomes" id="UP001075354">
    <property type="component" value="Chromosome 15"/>
</dbReference>
<evidence type="ECO:0000256" key="1">
    <source>
        <dbReference type="ARBA" id="ARBA00022843"/>
    </source>
</evidence>
<dbReference type="CDD" id="cd14691">
    <property type="entry name" value="bZIP_XBP1"/>
    <property type="match status" value="1"/>
</dbReference>
<keyword evidence="2" id="KW-0805">Transcription regulation</keyword>
<comment type="caution">
    <text evidence="9">The sequence shown here is derived from an EMBL/GenBank/DDBJ whole genome shotgun (WGS) entry which is preliminary data.</text>
</comment>
<dbReference type="AlphaFoldDB" id="A0AAV7X3L6"/>
<evidence type="ECO:0000256" key="2">
    <source>
        <dbReference type="ARBA" id="ARBA00023015"/>
    </source>
</evidence>
<dbReference type="PANTHER" id="PTHR46542:SF1">
    <property type="entry name" value="X-BOX BINDING PROTEIN 1"/>
    <property type="match status" value="1"/>
</dbReference>
<evidence type="ECO:0000313" key="10">
    <source>
        <dbReference type="Proteomes" id="UP001075354"/>
    </source>
</evidence>
<keyword evidence="1" id="KW-0832">Ubl conjugation</keyword>
<keyword evidence="4" id="KW-0804">Transcription</keyword>
<dbReference type="GO" id="GO:0000977">
    <property type="term" value="F:RNA polymerase II transcription regulatory region sequence-specific DNA binding"/>
    <property type="evidence" value="ECO:0007669"/>
    <property type="project" value="TreeGrafter"/>
</dbReference>
<keyword evidence="5" id="KW-0539">Nucleus</keyword>
<dbReference type="SUPFAM" id="SSF57959">
    <property type="entry name" value="Leucine zipper domain"/>
    <property type="match status" value="1"/>
</dbReference>
<name>A0AAV7X3L6_9NEOP</name>
<dbReference type="GO" id="GO:0005634">
    <property type="term" value="C:nucleus"/>
    <property type="evidence" value="ECO:0007669"/>
    <property type="project" value="TreeGrafter"/>
</dbReference>
<sequence length="250" mass="27558">MVASQAIIITVPASAGGDGGLGMSMDMDMALPMVEPVAAPSRKRRLAHLTMEEKMYRKKLKNRVAAQTSRDRKKAKMDELENSVSAMEDEIVTLKSLNDRLSSENKVLKQQLEECRASQTALMESLLENRCNCGKSQKSNSQAVLTNVSPNTSRPAESMNPLPKGLGETSLVLHSLQIALMACLASQSSLKISGLMKICRILAILQASQKASSKLMRPQNQNRTLSQWWGRHQRSWNPVDRVLVPTLSEA</sequence>
<keyword evidence="3" id="KW-0238">DNA-binding</keyword>
<dbReference type="GO" id="GO:0000981">
    <property type="term" value="F:DNA-binding transcription factor activity, RNA polymerase II-specific"/>
    <property type="evidence" value="ECO:0007669"/>
    <property type="project" value="TreeGrafter"/>
</dbReference>
<dbReference type="SMART" id="SM00338">
    <property type="entry name" value="BRLZ"/>
    <property type="match status" value="1"/>
</dbReference>
<feature type="region of interest" description="Disordered" evidence="7">
    <location>
        <begin position="60"/>
        <end position="81"/>
    </location>
</feature>